<dbReference type="Pfam" id="PF21473">
    <property type="entry name" value="OB_Ssb-like"/>
    <property type="match status" value="1"/>
</dbReference>
<proteinExistence type="predicted"/>
<evidence type="ECO:0000313" key="4">
    <source>
        <dbReference type="Proteomes" id="UP000019116"/>
    </source>
</evidence>
<protein>
    <recommendedName>
        <fullName evidence="2">Single-stranded DNA binding protein Ssb-like OB fold domain-containing protein</fullName>
    </recommendedName>
</protein>
<dbReference type="GeneID" id="123088643"/>
<dbReference type="Gramene" id="TraesCS4A03G1243700.1">
    <property type="protein sequence ID" value="TraesCS4A03G1243700.1.CDS"/>
    <property type="gene ID" value="TraesCS4A03G1243700"/>
</dbReference>
<reference evidence="3" key="1">
    <citation type="submission" date="2018-08" db="EMBL/GenBank/DDBJ databases">
        <authorList>
            <person name="Rossello M."/>
        </authorList>
    </citation>
    <scope>NUCLEOTIDE SEQUENCE [LARGE SCALE GENOMIC DNA]</scope>
    <source>
        <strain evidence="3">cv. Chinese Spring</strain>
    </source>
</reference>
<dbReference type="OrthoDB" id="2274046at2759"/>
<dbReference type="InterPro" id="IPR012340">
    <property type="entry name" value="NA-bd_OB-fold"/>
</dbReference>
<dbReference type="InterPro" id="IPR048970">
    <property type="entry name" value="OB_Ssb-like"/>
</dbReference>
<dbReference type="EnsemblPlants" id="TraesCS4A02G494800.1">
    <property type="protein sequence ID" value="TraesCS4A02G494800.1"/>
    <property type="gene ID" value="TraesCS4A02G494800"/>
</dbReference>
<dbReference type="PANTHER" id="PTHR31472">
    <property type="entry name" value="OS05G0244600 PROTEIN"/>
    <property type="match status" value="1"/>
</dbReference>
<evidence type="ECO:0000313" key="3">
    <source>
        <dbReference type="EnsemblPlants" id="TraesCS4A02G494800.1"/>
    </source>
</evidence>
<dbReference type="Gramene" id="TraesCS4A02G494800.1">
    <property type="protein sequence ID" value="TraesCS4A02G494800.1"/>
    <property type="gene ID" value="TraesCS4A02G494800"/>
</dbReference>
<reference evidence="3" key="2">
    <citation type="submission" date="2018-10" db="UniProtKB">
        <authorList>
            <consortium name="EnsemblPlants"/>
        </authorList>
    </citation>
    <scope>IDENTIFICATION</scope>
</reference>
<dbReference type="STRING" id="4565.A0A3B6I5F8"/>
<dbReference type="SUPFAM" id="SSF50249">
    <property type="entry name" value="Nucleic acid-binding proteins"/>
    <property type="match status" value="1"/>
</dbReference>
<dbReference type="PANTHER" id="PTHR31472:SF30">
    <property type="entry name" value="OS06G0103400 PROTEIN"/>
    <property type="match status" value="1"/>
</dbReference>
<sequence length="162" mass="17796">MSTAKPRPAANRAAPSPSPAQAAAAAKPTVVLRKPVFTTIDKLLPQTHGHNLTARVLSARAVLDKPAARTRVAECLVGDPTATVLFTARNAQIEMLKPGNTVIFRNARIDMFKDTMRLAVDKWGLIEVVEEPADFKVNEDNNMSEIEYELVNAPPKKQERKK</sequence>
<dbReference type="Proteomes" id="UP000019116">
    <property type="component" value="Chromosome 4A"/>
</dbReference>
<dbReference type="Gramene" id="TraesWEE_scaffold_022337_01G000100.1">
    <property type="protein sequence ID" value="TraesWEE_scaffold_022337_01G000100.1"/>
    <property type="gene ID" value="TraesWEE_scaffold_022337_01G000100"/>
</dbReference>
<feature type="region of interest" description="Disordered" evidence="1">
    <location>
        <begin position="1"/>
        <end position="25"/>
    </location>
</feature>
<dbReference type="CDD" id="cd04491">
    <property type="entry name" value="SoSSB_OBF"/>
    <property type="match status" value="1"/>
</dbReference>
<dbReference type="RefSeq" id="XP_044366784.1">
    <property type="nucleotide sequence ID" value="XM_044510849.1"/>
</dbReference>
<dbReference type="Gramene" id="TraesARI4A03G02258010.1">
    <property type="protein sequence ID" value="TraesARI4A03G02258010.1"/>
    <property type="gene ID" value="TraesARI4A03G02258010"/>
</dbReference>
<dbReference type="PaxDb" id="4565-Traes_4AL_085C24C2E.1"/>
<organism evidence="3">
    <name type="scientific">Triticum aestivum</name>
    <name type="common">Wheat</name>
    <dbReference type="NCBI Taxonomy" id="4565"/>
    <lineage>
        <taxon>Eukaryota</taxon>
        <taxon>Viridiplantae</taxon>
        <taxon>Streptophyta</taxon>
        <taxon>Embryophyta</taxon>
        <taxon>Tracheophyta</taxon>
        <taxon>Spermatophyta</taxon>
        <taxon>Magnoliopsida</taxon>
        <taxon>Liliopsida</taxon>
        <taxon>Poales</taxon>
        <taxon>Poaceae</taxon>
        <taxon>BOP clade</taxon>
        <taxon>Pooideae</taxon>
        <taxon>Triticodae</taxon>
        <taxon>Triticeae</taxon>
        <taxon>Triticinae</taxon>
        <taxon>Triticum</taxon>
    </lineage>
</organism>
<dbReference type="AlphaFoldDB" id="A0A3B6I5F8"/>
<name>A0A3B6I5F8_WHEAT</name>
<evidence type="ECO:0000259" key="2">
    <source>
        <dbReference type="Pfam" id="PF21473"/>
    </source>
</evidence>
<dbReference type="Gramene" id="TraesRN4A0101267100.1">
    <property type="protein sequence ID" value="TraesRN4A0101267100.1"/>
    <property type="gene ID" value="TraesRN4A0101267100"/>
</dbReference>
<accession>A0A3B6I5F8</accession>
<feature type="domain" description="Single-stranded DNA binding protein Ssb-like OB fold" evidence="2">
    <location>
        <begin position="43"/>
        <end position="128"/>
    </location>
</feature>
<dbReference type="KEGG" id="taes:123088643"/>
<dbReference type="SMR" id="A0A3B6I5F8"/>
<dbReference type="Gene3D" id="2.40.50.140">
    <property type="entry name" value="Nucleic acid-binding proteins"/>
    <property type="match status" value="1"/>
</dbReference>
<keyword evidence="4" id="KW-1185">Reference proteome</keyword>
<dbReference type="OMA" id="MWGRIEV"/>
<gene>
    <name evidence="3" type="primary">LOC123088643</name>
</gene>
<evidence type="ECO:0000256" key="1">
    <source>
        <dbReference type="SAM" id="MobiDB-lite"/>
    </source>
</evidence>